<dbReference type="InterPro" id="IPR029063">
    <property type="entry name" value="SAM-dependent_MTases_sf"/>
</dbReference>
<evidence type="ECO:0000313" key="6">
    <source>
        <dbReference type="EMBL" id="KAI3436337.1"/>
    </source>
</evidence>
<dbReference type="Pfam" id="PF08241">
    <property type="entry name" value="Methyltransf_11"/>
    <property type="match status" value="1"/>
</dbReference>
<dbReference type="PANTHER" id="PTHR44942:SF4">
    <property type="entry name" value="METHYLTRANSFERASE TYPE 11 DOMAIN-CONTAINING PROTEIN"/>
    <property type="match status" value="1"/>
</dbReference>
<evidence type="ECO:0000256" key="1">
    <source>
        <dbReference type="ARBA" id="ARBA00008361"/>
    </source>
</evidence>
<dbReference type="CDD" id="cd02440">
    <property type="entry name" value="AdoMet_MTases"/>
    <property type="match status" value="1"/>
</dbReference>
<dbReference type="Proteomes" id="UP001055712">
    <property type="component" value="Unassembled WGS sequence"/>
</dbReference>
<keyword evidence="3" id="KW-0808">Transferase</keyword>
<sequence>MDSASASEGPAAAAGATAPPPPSSAYGQLGPELFDLQAAAYAIYRPVYPKHLYSSIMAFGGEALACRGLALDVATGSGQVAVALSELFAAVVGCDSSEGQLSHAVRRPNIRYVLAPAEELPADPGSVDLVTCAQALHWFDVQRFYNEAGRVLKPAGVLAVWSYGLPVIESPLRNIPYEALAAANSLLEQLYSVTLGQYWDERRALVESGYQGLEPDGAVFTRVERQELTMQAELSVNAAVGYLSSWSAYAKFRRCNPDAEDPLVAFKRQLMETLQLEDDECDGALVLRSAVPLILAQGPVPQS</sequence>
<comment type="caution">
    <text evidence="6">The sequence shown here is derived from an EMBL/GenBank/DDBJ whole genome shotgun (WGS) entry which is preliminary data.</text>
</comment>
<gene>
    <name evidence="6" type="ORF">D9Q98_002390</name>
</gene>
<dbReference type="AlphaFoldDB" id="A0A9D4Z179"/>
<dbReference type="Gene3D" id="3.40.50.150">
    <property type="entry name" value="Vaccinia Virus protein VP39"/>
    <property type="match status" value="1"/>
</dbReference>
<dbReference type="EMBL" id="SIDB01000002">
    <property type="protein sequence ID" value="KAI3436337.1"/>
    <property type="molecule type" value="Genomic_DNA"/>
</dbReference>
<comment type="similarity">
    <text evidence="1">Belongs to the methyltransferase superfamily.</text>
</comment>
<dbReference type="GO" id="GO:0032259">
    <property type="term" value="P:methylation"/>
    <property type="evidence" value="ECO:0007669"/>
    <property type="project" value="UniProtKB-KW"/>
</dbReference>
<proteinExistence type="inferred from homology"/>
<evidence type="ECO:0000256" key="4">
    <source>
        <dbReference type="SAM" id="MobiDB-lite"/>
    </source>
</evidence>
<organism evidence="6 7">
    <name type="scientific">Chlorella vulgaris</name>
    <name type="common">Green alga</name>
    <dbReference type="NCBI Taxonomy" id="3077"/>
    <lineage>
        <taxon>Eukaryota</taxon>
        <taxon>Viridiplantae</taxon>
        <taxon>Chlorophyta</taxon>
        <taxon>core chlorophytes</taxon>
        <taxon>Trebouxiophyceae</taxon>
        <taxon>Chlorellales</taxon>
        <taxon>Chlorellaceae</taxon>
        <taxon>Chlorella clade</taxon>
        <taxon>Chlorella</taxon>
    </lineage>
</organism>
<evidence type="ECO:0000256" key="3">
    <source>
        <dbReference type="ARBA" id="ARBA00022679"/>
    </source>
</evidence>
<keyword evidence="7" id="KW-1185">Reference proteome</keyword>
<keyword evidence="2" id="KW-0489">Methyltransferase</keyword>
<feature type="domain" description="Methyltransferase type 11" evidence="5">
    <location>
        <begin position="71"/>
        <end position="159"/>
    </location>
</feature>
<dbReference type="InterPro" id="IPR051052">
    <property type="entry name" value="Diverse_substrate_MTase"/>
</dbReference>
<dbReference type="GO" id="GO:0008757">
    <property type="term" value="F:S-adenosylmethionine-dependent methyltransferase activity"/>
    <property type="evidence" value="ECO:0007669"/>
    <property type="project" value="InterPro"/>
</dbReference>
<protein>
    <recommendedName>
        <fullName evidence="5">Methyltransferase type 11 domain-containing protein</fullName>
    </recommendedName>
</protein>
<accession>A0A9D4Z179</accession>
<dbReference type="OrthoDB" id="10027013at2759"/>
<dbReference type="SUPFAM" id="SSF53335">
    <property type="entry name" value="S-adenosyl-L-methionine-dependent methyltransferases"/>
    <property type="match status" value="1"/>
</dbReference>
<feature type="compositionally biased region" description="Low complexity" evidence="4">
    <location>
        <begin position="1"/>
        <end position="17"/>
    </location>
</feature>
<dbReference type="InterPro" id="IPR013216">
    <property type="entry name" value="Methyltransf_11"/>
</dbReference>
<dbReference type="PANTHER" id="PTHR44942">
    <property type="entry name" value="METHYLTRANSF_11 DOMAIN-CONTAINING PROTEIN"/>
    <property type="match status" value="1"/>
</dbReference>
<feature type="region of interest" description="Disordered" evidence="4">
    <location>
        <begin position="1"/>
        <end position="22"/>
    </location>
</feature>
<reference evidence="6" key="2">
    <citation type="submission" date="2020-11" db="EMBL/GenBank/DDBJ databases">
        <authorList>
            <person name="Cecchin M."/>
            <person name="Marcolungo L."/>
            <person name="Rossato M."/>
            <person name="Girolomoni L."/>
            <person name="Cosentino E."/>
            <person name="Cuine S."/>
            <person name="Li-Beisson Y."/>
            <person name="Delledonne M."/>
            <person name="Ballottari M."/>
        </authorList>
    </citation>
    <scope>NUCLEOTIDE SEQUENCE</scope>
    <source>
        <strain evidence="6">211/11P</strain>
        <tissue evidence="6">Whole cell</tissue>
    </source>
</reference>
<evidence type="ECO:0000259" key="5">
    <source>
        <dbReference type="Pfam" id="PF08241"/>
    </source>
</evidence>
<evidence type="ECO:0000313" key="7">
    <source>
        <dbReference type="Proteomes" id="UP001055712"/>
    </source>
</evidence>
<name>A0A9D4Z179_CHLVU</name>
<reference evidence="6" key="1">
    <citation type="journal article" date="2019" name="Plant J.">
        <title>Chlorella vulgaris genome assembly and annotation reveals the molecular basis for metabolic acclimation to high light conditions.</title>
        <authorList>
            <person name="Cecchin M."/>
            <person name="Marcolungo L."/>
            <person name="Rossato M."/>
            <person name="Girolomoni L."/>
            <person name="Cosentino E."/>
            <person name="Cuine S."/>
            <person name="Li-Beisson Y."/>
            <person name="Delledonne M."/>
            <person name="Ballottari M."/>
        </authorList>
    </citation>
    <scope>NUCLEOTIDE SEQUENCE</scope>
    <source>
        <strain evidence="6">211/11P</strain>
    </source>
</reference>
<evidence type="ECO:0000256" key="2">
    <source>
        <dbReference type="ARBA" id="ARBA00022603"/>
    </source>
</evidence>